<name>A0A3M7SWN8_BRAPC</name>
<reference evidence="1 2" key="1">
    <citation type="journal article" date="2018" name="Sci. Rep.">
        <title>Genomic signatures of local adaptation to the degree of environmental predictability in rotifers.</title>
        <authorList>
            <person name="Franch-Gras L."/>
            <person name="Hahn C."/>
            <person name="Garcia-Roger E.M."/>
            <person name="Carmona M.J."/>
            <person name="Serra M."/>
            <person name="Gomez A."/>
        </authorList>
    </citation>
    <scope>NUCLEOTIDE SEQUENCE [LARGE SCALE GENOMIC DNA]</scope>
    <source>
        <strain evidence="1">HYR1</strain>
    </source>
</reference>
<proteinExistence type="predicted"/>
<dbReference type="AlphaFoldDB" id="A0A3M7SWN8"/>
<evidence type="ECO:0000313" key="1">
    <source>
        <dbReference type="EMBL" id="RNA40166.1"/>
    </source>
</evidence>
<dbReference type="Proteomes" id="UP000276133">
    <property type="component" value="Unassembled WGS sequence"/>
</dbReference>
<comment type="caution">
    <text evidence="1">The sequence shown here is derived from an EMBL/GenBank/DDBJ whole genome shotgun (WGS) entry which is preliminary data.</text>
</comment>
<protein>
    <submittedName>
        <fullName evidence="1">Uncharacterized protein</fullName>
    </submittedName>
</protein>
<sequence>MHDPDEFTSHSMTNLQSTCNSCVPSNCLHSHNMSQNSNLNINKNCLSCHAITVSNPQLHDTNRYL</sequence>
<dbReference type="EMBL" id="REGN01000667">
    <property type="protein sequence ID" value="RNA40166.1"/>
    <property type="molecule type" value="Genomic_DNA"/>
</dbReference>
<evidence type="ECO:0000313" key="2">
    <source>
        <dbReference type="Proteomes" id="UP000276133"/>
    </source>
</evidence>
<gene>
    <name evidence="1" type="ORF">BpHYR1_013801</name>
</gene>
<accession>A0A3M7SWN8</accession>
<organism evidence="1 2">
    <name type="scientific">Brachionus plicatilis</name>
    <name type="common">Marine rotifer</name>
    <name type="synonym">Brachionus muelleri</name>
    <dbReference type="NCBI Taxonomy" id="10195"/>
    <lineage>
        <taxon>Eukaryota</taxon>
        <taxon>Metazoa</taxon>
        <taxon>Spiralia</taxon>
        <taxon>Gnathifera</taxon>
        <taxon>Rotifera</taxon>
        <taxon>Eurotatoria</taxon>
        <taxon>Monogononta</taxon>
        <taxon>Pseudotrocha</taxon>
        <taxon>Ploima</taxon>
        <taxon>Brachionidae</taxon>
        <taxon>Brachionus</taxon>
    </lineage>
</organism>
<keyword evidence="2" id="KW-1185">Reference proteome</keyword>